<feature type="domain" description="C2" evidence="7">
    <location>
        <begin position="654"/>
        <end position="764"/>
    </location>
</feature>
<dbReference type="GO" id="GO:0008270">
    <property type="term" value="F:zinc ion binding"/>
    <property type="evidence" value="ECO:0007669"/>
    <property type="project" value="UniProtKB-KW"/>
</dbReference>
<dbReference type="GO" id="GO:0043195">
    <property type="term" value="C:terminal bouton"/>
    <property type="evidence" value="ECO:0007669"/>
    <property type="project" value="TreeGrafter"/>
</dbReference>
<feature type="domain" description="MHD1" evidence="9">
    <location>
        <begin position="1217"/>
        <end position="1353"/>
    </location>
</feature>
<dbReference type="InterPro" id="IPR000008">
    <property type="entry name" value="C2_dom"/>
</dbReference>
<dbReference type="GO" id="GO:0035249">
    <property type="term" value="P:synaptic transmission, glutamatergic"/>
    <property type="evidence" value="ECO:0007669"/>
    <property type="project" value="TreeGrafter"/>
</dbReference>
<dbReference type="SMART" id="SM01145">
    <property type="entry name" value="DUF1041"/>
    <property type="match status" value="1"/>
</dbReference>
<dbReference type="Pfam" id="PF00168">
    <property type="entry name" value="C2"/>
    <property type="match status" value="2"/>
</dbReference>
<keyword evidence="3" id="KW-0863">Zinc-finger</keyword>
<evidence type="ECO:0000259" key="10">
    <source>
        <dbReference type="PROSITE" id="PS51259"/>
    </source>
</evidence>
<dbReference type="SMART" id="SM00239">
    <property type="entry name" value="C2"/>
    <property type="match status" value="2"/>
</dbReference>
<reference evidence="13" key="1">
    <citation type="submission" date="2017-02" db="UniProtKB">
        <authorList>
            <consortium name="WormBaseParasite"/>
        </authorList>
    </citation>
    <scope>IDENTIFICATION</scope>
</reference>
<dbReference type="STRING" id="60517.A0A0R3VUZ4"/>
<name>A0A0R3VUZ4_TAEAS</name>
<dbReference type="GO" id="GO:0061789">
    <property type="term" value="P:dense core granule priming"/>
    <property type="evidence" value="ECO:0007669"/>
    <property type="project" value="TreeGrafter"/>
</dbReference>
<feature type="compositionally biased region" description="Basic and acidic residues" evidence="6">
    <location>
        <begin position="274"/>
        <end position="283"/>
    </location>
</feature>
<feature type="coiled-coil region" evidence="5">
    <location>
        <begin position="1381"/>
        <end position="1426"/>
    </location>
</feature>
<dbReference type="SUPFAM" id="SSF49562">
    <property type="entry name" value="C2 domain (Calcium/lipid-binding domain, CaLB)"/>
    <property type="match status" value="2"/>
</dbReference>
<feature type="compositionally biased region" description="Basic and acidic residues" evidence="6">
    <location>
        <begin position="198"/>
        <end position="211"/>
    </location>
</feature>
<keyword evidence="1" id="KW-0479">Metal-binding</keyword>
<dbReference type="WBParaSite" id="TASK_0000117401-mRNA-1">
    <property type="protein sequence ID" value="TASK_0000117401-mRNA-1"/>
    <property type="gene ID" value="TASK_0000117401"/>
</dbReference>
<dbReference type="PROSITE" id="PS50081">
    <property type="entry name" value="ZF_DAG_PE_2"/>
    <property type="match status" value="1"/>
</dbReference>
<dbReference type="Pfam" id="PF06292">
    <property type="entry name" value="MUN"/>
    <property type="match status" value="2"/>
</dbReference>
<dbReference type="InterPro" id="IPR014772">
    <property type="entry name" value="Munc13_dom-2"/>
</dbReference>
<dbReference type="InterPro" id="IPR035892">
    <property type="entry name" value="C2_domain_sf"/>
</dbReference>
<dbReference type="SMART" id="SM00109">
    <property type="entry name" value="C1"/>
    <property type="match status" value="1"/>
</dbReference>
<evidence type="ECO:0000256" key="3">
    <source>
        <dbReference type="ARBA" id="ARBA00022771"/>
    </source>
</evidence>
<feature type="compositionally biased region" description="Polar residues" evidence="6">
    <location>
        <begin position="284"/>
        <end position="297"/>
    </location>
</feature>
<dbReference type="Gene3D" id="1.20.58.1100">
    <property type="match status" value="1"/>
</dbReference>
<dbReference type="InterPro" id="IPR014770">
    <property type="entry name" value="Munc13_1"/>
</dbReference>
<dbReference type="FunFam" id="2.60.40.150:FF:000002">
    <property type="entry name" value="Protein unc-13 homolog B"/>
    <property type="match status" value="1"/>
</dbReference>
<feature type="domain" description="C2" evidence="7">
    <location>
        <begin position="1619"/>
        <end position="1751"/>
    </location>
</feature>
<dbReference type="Proteomes" id="UP000282613">
    <property type="component" value="Unassembled WGS sequence"/>
</dbReference>
<dbReference type="PROSITE" id="PS50004">
    <property type="entry name" value="C2"/>
    <property type="match status" value="2"/>
</dbReference>
<evidence type="ECO:0000313" key="12">
    <source>
        <dbReference type="Proteomes" id="UP000282613"/>
    </source>
</evidence>
<proteinExistence type="predicted"/>
<feature type="domain" description="Phorbol-ester/DAG-type" evidence="8">
    <location>
        <begin position="545"/>
        <end position="595"/>
    </location>
</feature>
<evidence type="ECO:0000256" key="1">
    <source>
        <dbReference type="ARBA" id="ARBA00022723"/>
    </source>
</evidence>
<dbReference type="GO" id="GO:0031594">
    <property type="term" value="C:neuromuscular junction"/>
    <property type="evidence" value="ECO:0007669"/>
    <property type="project" value="TreeGrafter"/>
</dbReference>
<dbReference type="Pfam" id="PF00130">
    <property type="entry name" value="C1_1"/>
    <property type="match status" value="1"/>
</dbReference>
<dbReference type="Gene3D" id="1.10.357.50">
    <property type="match status" value="1"/>
</dbReference>
<dbReference type="EMBL" id="UYRS01000251">
    <property type="protein sequence ID" value="VDK22621.1"/>
    <property type="molecule type" value="Genomic_DNA"/>
</dbReference>
<feature type="compositionally biased region" description="Low complexity" evidence="6">
    <location>
        <begin position="380"/>
        <end position="392"/>
    </location>
</feature>
<feature type="compositionally biased region" description="Basic and acidic residues" evidence="6">
    <location>
        <begin position="238"/>
        <end position="262"/>
    </location>
</feature>
<evidence type="ECO:0000256" key="4">
    <source>
        <dbReference type="ARBA" id="ARBA00022833"/>
    </source>
</evidence>
<keyword evidence="4" id="KW-0862">Zinc</keyword>
<organism evidence="13">
    <name type="scientific">Taenia asiatica</name>
    <name type="common">Asian tapeworm</name>
    <dbReference type="NCBI Taxonomy" id="60517"/>
    <lineage>
        <taxon>Eukaryota</taxon>
        <taxon>Metazoa</taxon>
        <taxon>Spiralia</taxon>
        <taxon>Lophotrochozoa</taxon>
        <taxon>Platyhelminthes</taxon>
        <taxon>Cestoda</taxon>
        <taxon>Eucestoda</taxon>
        <taxon>Cyclophyllidea</taxon>
        <taxon>Taeniidae</taxon>
        <taxon>Taenia</taxon>
    </lineage>
</organism>
<evidence type="ECO:0000259" key="9">
    <source>
        <dbReference type="PROSITE" id="PS51258"/>
    </source>
</evidence>
<dbReference type="InterPro" id="IPR027080">
    <property type="entry name" value="Unc-13"/>
</dbReference>
<evidence type="ECO:0000256" key="5">
    <source>
        <dbReference type="SAM" id="Coils"/>
    </source>
</evidence>
<dbReference type="GO" id="GO:0016081">
    <property type="term" value="P:synaptic vesicle docking"/>
    <property type="evidence" value="ECO:0007669"/>
    <property type="project" value="TreeGrafter"/>
</dbReference>
<dbReference type="PANTHER" id="PTHR10480:SF12">
    <property type="entry name" value="UNC-13, ISOFORM E"/>
    <property type="match status" value="1"/>
</dbReference>
<accession>A0A0R3VUZ4</accession>
<dbReference type="GO" id="GO:0016082">
    <property type="term" value="P:synaptic vesicle priming"/>
    <property type="evidence" value="ECO:0007669"/>
    <property type="project" value="TreeGrafter"/>
</dbReference>
<feature type="compositionally biased region" description="Acidic residues" evidence="6">
    <location>
        <begin position="302"/>
        <end position="344"/>
    </location>
</feature>
<keyword evidence="5" id="KW-0175">Coiled coil</keyword>
<feature type="compositionally biased region" description="Basic and acidic residues" evidence="6">
    <location>
        <begin position="403"/>
        <end position="424"/>
    </location>
</feature>
<gene>
    <name evidence="11" type="ORF">TASK_LOCUS1175</name>
</gene>
<sequence length="1801" mass="203107">MQQMRTTSDLEVARIMEHRPQPHVYRNHLPPPPPAPVPPPVIPTTKAQDYHLTIRNPYFMTATSHPGCSCPYLRNENHWHSLEQCSCPHEDLHSHFETKNIENIVAMLPSRETDILDDLVDSSSDSEASDVFEVAPRHIVTLHRVSALPNKFNNQRQISDEDVPISTLISKSGWLSDFEEREKLLQPISTSTANGSVDRWRQSQEASHQRVPEGPPKVELPSDNTDFSTNFPPTDSEPFFKVEREESTLDEDKCVGDMRSFVESRASSETMEGMEEKERKNEESSVQVDTSSVTGSQKIGLMEEDKEEEKEDVKEEDEKEEKEEEEGEEEEEDAGEEEEAEMTPDEAVNLATADSSSEDFLQTGELVVEEDTPPPPPSSSSPLSPSAESPLPTTNTPQALTAGKEDEFRNELRVEDEVTEESEHQSPPPQVDPHMRARWRWALLSQNRDLVFSQENSDEKSQTFNRAAKSFYQSIDSAPERRWNKRTLPLVSDLVLQTMSAQKRTASVLPASIGQSTTLSGADLKLLVYRKTLNALAYPISGNTPHNFQVFNATSPTYCYECEGLLWGVARQGLRCSECGVKCHEKCKRLLNADCLQRSAEKSSRHGAEDKAQAAMNSMRSLIHRRLAERPDIFEAIFDVFAIDSVEGTARAERLAEVERSILSGASQWSAKLAITVKSAQGLIGKDKSGRSDPYVTVQVGKVRRRTKTVPQELNPTWDEKFYLDEDNDLKSKIRQKFTRESDDFLGQAIIEVRTLGGEMDLWYNLEKRTDKSAVSGAIRLNISIEIKGEENSAPYHIQYTCLHECIFNYLCDKNPPVYLPSHAIKRKSVTEELWRVFFDPLRQEISDEFAMRYGIESIFQAMTHFACLTTKYNCVGVPAQLSTLLANINAFYAHTSSNNSQTASERFAASNFGVNSPSTTKRRMTFANSLHNTFILHNVNSQSSFHSYLFFQREKFIKILDNLHNALRIDLSKYRTVFPASQPKRLADMKSTVDVLTSITFFRLKVSEEPIKCLPLQFSLIPSLLPVSWYQAIDGYKLLTFAEVRVQELAAPPRTLQVLRECIRACMKATYECLSDNVQALYGGNFQNDSSHAAAVSTSEKCSAETQGDIDPVLGVRSLSYWHKLISLMVSVIEDDRKHYAPVLSQFPQDINLGDLSAEMMWNLLAEDISVGLTQHYEAVIRRLTNTTPTTTTSSKQKRSGATTTVEQTGEQITTTRLSKAKIKTSDYLNLCFRIKWFYNTYVQPSRRNGNEDDPEYPKWFEPLVMLWLSENDEVSENYLRNAYERDKRDGFQRSSEHALYSNSVVDVFTQLNQCFDVIRKLECPDRVVEANYMHRFAQRIGSGVDSFQTVEKVLLAYSESVQLDFAQFKSDARIASILINNTQQLRVQLEKVYEAMEGEDFNLREETREQLTKLQVRLKNAVDLLVISFAGEFEEDIQRSVLEMGHLLQGCQETTSSGSGAEQMEADCENCLRPLMDYFELVLSAQASSCEKTVLKRLLKELWRITMENTEKLVVLPGVAGTKQTLSTGLVGAKGTASAKLIGGAQSLLSHVGQNVSAAKLLQDFAGDSSAVNRGLTPYQCEVLTNCLETVQVYFHAGGRGLKRSFLQRSPELHNLQQALALYSQTTDALLKDYVTTEVFIMVLSASDLGGVVVSGLFRPFVEVYLFGPLLTDRKRRFTTKSKSGTISPLFNETFVYYLSSRSDPEWYELQFVVKDYCFGRSDRLVASSLLTLSQALDLGGSAPVRLPLTRRQMQSEAGWTVLRILSQRLATDEVAREFVRVKTECCSVSATPIVTQAE</sequence>
<dbReference type="PANTHER" id="PTHR10480">
    <property type="entry name" value="PROTEIN UNC-13 HOMOLOG"/>
    <property type="match status" value="1"/>
</dbReference>
<feature type="compositionally biased region" description="Polar residues" evidence="6">
    <location>
        <begin position="222"/>
        <end position="233"/>
    </location>
</feature>
<reference evidence="11 12" key="2">
    <citation type="submission" date="2018-11" db="EMBL/GenBank/DDBJ databases">
        <authorList>
            <consortium name="Pathogen Informatics"/>
        </authorList>
    </citation>
    <scope>NUCLEOTIDE SEQUENCE [LARGE SCALE GENOMIC DNA]</scope>
</reference>
<dbReference type="PROSITE" id="PS00479">
    <property type="entry name" value="ZF_DAG_PE_1"/>
    <property type="match status" value="1"/>
</dbReference>
<dbReference type="PROSITE" id="PS51259">
    <property type="entry name" value="MHD2"/>
    <property type="match status" value="1"/>
</dbReference>
<evidence type="ECO:0000259" key="7">
    <source>
        <dbReference type="PROSITE" id="PS50004"/>
    </source>
</evidence>
<protein>
    <submittedName>
        <fullName evidence="13">Phorbol-ester/DAG-type domain-containing protein</fullName>
    </submittedName>
</protein>
<feature type="region of interest" description="Disordered" evidence="6">
    <location>
        <begin position="189"/>
        <end position="433"/>
    </location>
</feature>
<dbReference type="GO" id="GO:0019992">
    <property type="term" value="F:diacylglycerol binding"/>
    <property type="evidence" value="ECO:0007669"/>
    <property type="project" value="InterPro"/>
</dbReference>
<evidence type="ECO:0000313" key="13">
    <source>
        <dbReference type="WBParaSite" id="TASK_0000117401-mRNA-1"/>
    </source>
</evidence>
<dbReference type="InterPro" id="IPR002219">
    <property type="entry name" value="PKC_DAG/PE"/>
</dbReference>
<dbReference type="OrthoDB" id="5831756at2759"/>
<dbReference type="PROSITE" id="PS51258">
    <property type="entry name" value="MHD1"/>
    <property type="match status" value="1"/>
</dbReference>
<dbReference type="GO" id="GO:0005516">
    <property type="term" value="F:calmodulin binding"/>
    <property type="evidence" value="ECO:0007669"/>
    <property type="project" value="TreeGrafter"/>
</dbReference>
<dbReference type="GO" id="GO:0042734">
    <property type="term" value="C:presynaptic membrane"/>
    <property type="evidence" value="ECO:0007669"/>
    <property type="project" value="TreeGrafter"/>
</dbReference>
<evidence type="ECO:0000313" key="11">
    <source>
        <dbReference type="EMBL" id="VDK22621.1"/>
    </source>
</evidence>
<dbReference type="Gene3D" id="2.60.40.150">
    <property type="entry name" value="C2 domain"/>
    <property type="match status" value="2"/>
</dbReference>
<dbReference type="SUPFAM" id="SSF57889">
    <property type="entry name" value="Cysteine-rich domain"/>
    <property type="match status" value="1"/>
</dbReference>
<evidence type="ECO:0000256" key="6">
    <source>
        <dbReference type="SAM" id="MobiDB-lite"/>
    </source>
</evidence>
<dbReference type="GO" id="GO:0030672">
    <property type="term" value="C:synaptic vesicle membrane"/>
    <property type="evidence" value="ECO:0007669"/>
    <property type="project" value="TreeGrafter"/>
</dbReference>
<dbReference type="GO" id="GO:0098831">
    <property type="term" value="C:presynaptic active zone cytoplasmic component"/>
    <property type="evidence" value="ECO:0007669"/>
    <property type="project" value="TreeGrafter"/>
</dbReference>
<evidence type="ECO:0000259" key="8">
    <source>
        <dbReference type="PROSITE" id="PS50081"/>
    </source>
</evidence>
<dbReference type="GO" id="GO:0099525">
    <property type="term" value="P:presynaptic dense core vesicle exocytosis"/>
    <property type="evidence" value="ECO:0007669"/>
    <property type="project" value="TreeGrafter"/>
</dbReference>
<keyword evidence="12" id="KW-1185">Reference proteome</keyword>
<dbReference type="Gene3D" id="3.30.60.20">
    <property type="match status" value="1"/>
</dbReference>
<dbReference type="GO" id="GO:0017075">
    <property type="term" value="F:syntaxin-1 binding"/>
    <property type="evidence" value="ECO:0007669"/>
    <property type="project" value="TreeGrafter"/>
</dbReference>
<keyword evidence="2" id="KW-0677">Repeat</keyword>
<feature type="domain" description="MHD2" evidence="10">
    <location>
        <begin position="1471"/>
        <end position="1636"/>
    </location>
</feature>
<evidence type="ECO:0000256" key="2">
    <source>
        <dbReference type="ARBA" id="ARBA00022737"/>
    </source>
</evidence>
<dbReference type="InterPro" id="IPR046349">
    <property type="entry name" value="C1-like_sf"/>
</dbReference>
<dbReference type="InterPro" id="IPR010439">
    <property type="entry name" value="MUN_dom"/>
</dbReference>